<sequence length="145" mass="17203">MEKQNISNHIRFYAPHHFIFYPVILLLIISAVYYTITDSENRVVFSFITAVLILVCWLSYMTRQHYALTNQNRTVRLEMRLRYFQLTGTPFDQVENQLSFSQLSALRFASDPELVALIERTLEEDLDSKTIKKSIQNWQPDHMRV</sequence>
<keyword evidence="3" id="KW-1185">Reference proteome</keyword>
<reference evidence="2 3" key="1">
    <citation type="submission" date="2018-03" db="EMBL/GenBank/DDBJ databases">
        <title>Genomic Encyclopedia of Type Strains, Phase III (KMG-III): the genomes of soil and plant-associated and newly described type strains.</title>
        <authorList>
            <person name="Whitman W."/>
        </authorList>
    </citation>
    <scope>NUCLEOTIDE SEQUENCE [LARGE SCALE GENOMIC DNA]</scope>
    <source>
        <strain evidence="2 3">CGMCC 1.9313</strain>
    </source>
</reference>
<evidence type="ECO:0000313" key="3">
    <source>
        <dbReference type="Proteomes" id="UP000238034"/>
    </source>
</evidence>
<accession>A0A2T0U5I7</accession>
<dbReference type="OrthoDB" id="765463at2"/>
<evidence type="ECO:0000313" key="2">
    <source>
        <dbReference type="EMBL" id="PRY53186.1"/>
    </source>
</evidence>
<feature type="transmembrane region" description="Helical" evidence="1">
    <location>
        <begin position="42"/>
        <end position="60"/>
    </location>
</feature>
<dbReference type="InterPro" id="IPR045385">
    <property type="entry name" value="DUF6526"/>
</dbReference>
<keyword evidence="1" id="KW-0812">Transmembrane</keyword>
<proteinExistence type="predicted"/>
<gene>
    <name evidence="2" type="ORF">B0I27_104196</name>
</gene>
<organism evidence="2 3">
    <name type="scientific">Arcticibacter pallidicorallinus</name>
    <dbReference type="NCBI Taxonomy" id="1259464"/>
    <lineage>
        <taxon>Bacteria</taxon>
        <taxon>Pseudomonadati</taxon>
        <taxon>Bacteroidota</taxon>
        <taxon>Sphingobacteriia</taxon>
        <taxon>Sphingobacteriales</taxon>
        <taxon>Sphingobacteriaceae</taxon>
        <taxon>Arcticibacter</taxon>
    </lineage>
</organism>
<keyword evidence="1" id="KW-0472">Membrane</keyword>
<protein>
    <submittedName>
        <fullName evidence="2">Uncharacterized protein</fullName>
    </submittedName>
</protein>
<dbReference type="RefSeq" id="WP_106292764.1">
    <property type="nucleotide sequence ID" value="NZ_PVTH01000004.1"/>
</dbReference>
<dbReference type="Proteomes" id="UP000238034">
    <property type="component" value="Unassembled WGS sequence"/>
</dbReference>
<dbReference type="EMBL" id="PVTH01000004">
    <property type="protein sequence ID" value="PRY53186.1"/>
    <property type="molecule type" value="Genomic_DNA"/>
</dbReference>
<keyword evidence="1" id="KW-1133">Transmembrane helix</keyword>
<name>A0A2T0U5I7_9SPHI</name>
<comment type="caution">
    <text evidence="2">The sequence shown here is derived from an EMBL/GenBank/DDBJ whole genome shotgun (WGS) entry which is preliminary data.</text>
</comment>
<evidence type="ECO:0000256" key="1">
    <source>
        <dbReference type="SAM" id="Phobius"/>
    </source>
</evidence>
<feature type="transmembrane region" description="Helical" evidence="1">
    <location>
        <begin position="12"/>
        <end position="36"/>
    </location>
</feature>
<dbReference type="Pfam" id="PF20136">
    <property type="entry name" value="DUF6526"/>
    <property type="match status" value="1"/>
</dbReference>
<dbReference type="AlphaFoldDB" id="A0A2T0U5I7"/>